<proteinExistence type="predicted"/>
<accession>A0A1G6LY33</accession>
<keyword evidence="8" id="KW-1185">Reference proteome</keyword>
<name>A0A1G6LY33_9BACL</name>
<dbReference type="Pfam" id="PF06271">
    <property type="entry name" value="RDD"/>
    <property type="match status" value="1"/>
</dbReference>
<evidence type="ECO:0000256" key="3">
    <source>
        <dbReference type="ARBA" id="ARBA00022989"/>
    </source>
</evidence>
<evidence type="ECO:0000256" key="1">
    <source>
        <dbReference type="ARBA" id="ARBA00004141"/>
    </source>
</evidence>
<feature type="transmembrane region" description="Helical" evidence="5">
    <location>
        <begin position="65"/>
        <end position="84"/>
    </location>
</feature>
<dbReference type="InterPro" id="IPR010432">
    <property type="entry name" value="RDD"/>
</dbReference>
<protein>
    <submittedName>
        <fullName evidence="7">Uncharacterized membrane protein YckC, RDD family</fullName>
    </submittedName>
</protein>
<dbReference type="PANTHER" id="PTHR38480">
    <property type="entry name" value="SLR0254 PROTEIN"/>
    <property type="match status" value="1"/>
</dbReference>
<gene>
    <name evidence="7" type="ORF">SAMN04488112_108159</name>
</gene>
<sequence>MENRVTVSTPEHVQLEFETAGIGSRAVSLLIDWLIIGTVNGVLLLVAIFFSAYSASVGNPFWSSVTLAIFLFLFFFLPFCYYTLTETFLHGQTIGKKAMSLRVVTDRGTAPGFLGIVLRNLLRVIDSLPFLYLTGLLTVFFNGREKRLGDLAAGTMVVRKESVEMPQVQPLFQHTTPPIPLDHRITLDDREWALLGRFLTRREELFPEARKKLSKDLAHTFLPAGMVKEGREEFYLEAVYLQLKQQTKHSAIEGTIHDNTGEKR</sequence>
<feature type="transmembrane region" description="Helical" evidence="5">
    <location>
        <begin position="33"/>
        <end position="53"/>
    </location>
</feature>
<evidence type="ECO:0000313" key="7">
    <source>
        <dbReference type="EMBL" id="SDC47616.1"/>
    </source>
</evidence>
<dbReference type="GO" id="GO:0016020">
    <property type="term" value="C:membrane"/>
    <property type="evidence" value="ECO:0007669"/>
    <property type="project" value="UniProtKB-SubCell"/>
</dbReference>
<dbReference type="Proteomes" id="UP000199387">
    <property type="component" value="Unassembled WGS sequence"/>
</dbReference>
<dbReference type="STRING" id="1236220.SAMN04488112_108159"/>
<dbReference type="RefSeq" id="WP_091569308.1">
    <property type="nucleotide sequence ID" value="NZ_FMZA01000008.1"/>
</dbReference>
<dbReference type="PANTHER" id="PTHR38480:SF1">
    <property type="entry name" value="SLR0254 PROTEIN"/>
    <property type="match status" value="1"/>
</dbReference>
<dbReference type="OrthoDB" id="9787732at2"/>
<reference evidence="7 8" key="1">
    <citation type="submission" date="2016-10" db="EMBL/GenBank/DDBJ databases">
        <authorList>
            <person name="de Groot N.N."/>
        </authorList>
    </citation>
    <scope>NUCLEOTIDE SEQUENCE [LARGE SCALE GENOMIC DNA]</scope>
    <source>
        <strain evidence="7 8">DSM 45514</strain>
    </source>
</reference>
<comment type="subcellular location">
    <subcellularLocation>
        <location evidence="1">Membrane</location>
        <topology evidence="1">Multi-pass membrane protein</topology>
    </subcellularLocation>
</comment>
<evidence type="ECO:0000256" key="2">
    <source>
        <dbReference type="ARBA" id="ARBA00022692"/>
    </source>
</evidence>
<keyword evidence="3 5" id="KW-1133">Transmembrane helix</keyword>
<evidence type="ECO:0000259" key="6">
    <source>
        <dbReference type="Pfam" id="PF06271"/>
    </source>
</evidence>
<keyword evidence="4 5" id="KW-0472">Membrane</keyword>
<evidence type="ECO:0000256" key="4">
    <source>
        <dbReference type="ARBA" id="ARBA00023136"/>
    </source>
</evidence>
<dbReference type="AlphaFoldDB" id="A0A1G6LY33"/>
<feature type="domain" description="RDD" evidence="6">
    <location>
        <begin position="19"/>
        <end position="154"/>
    </location>
</feature>
<organism evidence="7 8">
    <name type="scientific">Melghirimyces thermohalophilus</name>
    <dbReference type="NCBI Taxonomy" id="1236220"/>
    <lineage>
        <taxon>Bacteria</taxon>
        <taxon>Bacillati</taxon>
        <taxon>Bacillota</taxon>
        <taxon>Bacilli</taxon>
        <taxon>Bacillales</taxon>
        <taxon>Thermoactinomycetaceae</taxon>
        <taxon>Melghirimyces</taxon>
    </lineage>
</organism>
<dbReference type="EMBL" id="FMZA01000008">
    <property type="protein sequence ID" value="SDC47616.1"/>
    <property type="molecule type" value="Genomic_DNA"/>
</dbReference>
<evidence type="ECO:0000256" key="5">
    <source>
        <dbReference type="SAM" id="Phobius"/>
    </source>
</evidence>
<keyword evidence="2 5" id="KW-0812">Transmembrane</keyword>
<evidence type="ECO:0000313" key="8">
    <source>
        <dbReference type="Proteomes" id="UP000199387"/>
    </source>
</evidence>